<evidence type="ECO:0000256" key="4">
    <source>
        <dbReference type="ARBA" id="ARBA00022801"/>
    </source>
</evidence>
<comment type="similarity">
    <text evidence="2">Belongs to the glycosyl hydrolase 20 family.</text>
</comment>
<dbReference type="InterPro" id="IPR017853">
    <property type="entry name" value="GH"/>
</dbReference>
<dbReference type="Gene3D" id="3.20.20.80">
    <property type="entry name" value="Glycosidases"/>
    <property type="match status" value="1"/>
</dbReference>
<dbReference type="PANTHER" id="PTHR22600">
    <property type="entry name" value="BETA-HEXOSAMINIDASE"/>
    <property type="match status" value="1"/>
</dbReference>
<evidence type="ECO:0000259" key="5">
    <source>
        <dbReference type="Pfam" id="PF00728"/>
    </source>
</evidence>
<dbReference type="EMBL" id="BDIP01008575">
    <property type="protein sequence ID" value="GIQ91914.1"/>
    <property type="molecule type" value="Genomic_DNA"/>
</dbReference>
<sequence length="74" mass="7768">STPLLYPNAADLAKGAYSNAGTQYVHDVPSLQGLVAYGKARGVRVVPEYDTPGHAAAWGEGYPGITVQCPSYTQ</sequence>
<comment type="catalytic activity">
    <reaction evidence="1">
        <text>Hydrolysis of terminal non-reducing N-acetyl-D-hexosamine residues in N-acetyl-beta-D-hexosaminides.</text>
        <dbReference type="EC" id="3.2.1.52"/>
    </reaction>
</comment>
<evidence type="ECO:0000313" key="6">
    <source>
        <dbReference type="EMBL" id="GIQ91914.1"/>
    </source>
</evidence>
<accession>A0A9K3DAF4</accession>
<evidence type="ECO:0000256" key="3">
    <source>
        <dbReference type="ARBA" id="ARBA00012663"/>
    </source>
</evidence>
<proteinExistence type="inferred from homology"/>
<comment type="caution">
    <text evidence="6">The sequence shown here is derived from an EMBL/GenBank/DDBJ whole genome shotgun (WGS) entry which is preliminary data.</text>
</comment>
<dbReference type="AlphaFoldDB" id="A0A9K3DAF4"/>
<dbReference type="PANTHER" id="PTHR22600:SF21">
    <property type="entry name" value="BETA-HEXOSAMINIDASE A"/>
    <property type="match status" value="1"/>
</dbReference>
<dbReference type="Pfam" id="PF00728">
    <property type="entry name" value="Glyco_hydro_20"/>
    <property type="match status" value="1"/>
</dbReference>
<evidence type="ECO:0000256" key="2">
    <source>
        <dbReference type="ARBA" id="ARBA00006285"/>
    </source>
</evidence>
<dbReference type="GO" id="GO:0016020">
    <property type="term" value="C:membrane"/>
    <property type="evidence" value="ECO:0007669"/>
    <property type="project" value="TreeGrafter"/>
</dbReference>
<name>A0A9K3DAF4_9EUKA</name>
<dbReference type="OrthoDB" id="428480at2759"/>
<keyword evidence="7" id="KW-1185">Reference proteome</keyword>
<dbReference type="InterPro" id="IPR015883">
    <property type="entry name" value="Glyco_hydro_20_cat"/>
</dbReference>
<evidence type="ECO:0000256" key="1">
    <source>
        <dbReference type="ARBA" id="ARBA00001231"/>
    </source>
</evidence>
<dbReference type="SUPFAM" id="SSF51445">
    <property type="entry name" value="(Trans)glycosidases"/>
    <property type="match status" value="1"/>
</dbReference>
<dbReference type="Proteomes" id="UP000265618">
    <property type="component" value="Unassembled WGS sequence"/>
</dbReference>
<protein>
    <recommendedName>
        <fullName evidence="3">beta-N-acetylhexosaminidase</fullName>
        <ecNumber evidence="3">3.2.1.52</ecNumber>
    </recommendedName>
</protein>
<dbReference type="InterPro" id="IPR025705">
    <property type="entry name" value="Beta_hexosaminidase_sua/sub"/>
</dbReference>
<feature type="non-terminal residue" evidence="6">
    <location>
        <position position="1"/>
    </location>
</feature>
<dbReference type="EC" id="3.2.1.52" evidence="3"/>
<dbReference type="GO" id="GO:0005975">
    <property type="term" value="P:carbohydrate metabolic process"/>
    <property type="evidence" value="ECO:0007669"/>
    <property type="project" value="InterPro"/>
</dbReference>
<keyword evidence="4" id="KW-0378">Hydrolase</keyword>
<reference evidence="6 7" key="1">
    <citation type="journal article" date="2018" name="PLoS ONE">
        <title>The draft genome of Kipferlia bialata reveals reductive genome evolution in fornicate parasites.</title>
        <authorList>
            <person name="Tanifuji G."/>
            <person name="Takabayashi S."/>
            <person name="Kume K."/>
            <person name="Takagi M."/>
            <person name="Nakayama T."/>
            <person name="Kamikawa R."/>
            <person name="Inagaki Y."/>
            <person name="Hashimoto T."/>
        </authorList>
    </citation>
    <scope>NUCLEOTIDE SEQUENCE [LARGE SCALE GENOMIC DNA]</scope>
    <source>
        <strain evidence="6">NY0173</strain>
    </source>
</reference>
<dbReference type="GO" id="GO:0030203">
    <property type="term" value="P:glycosaminoglycan metabolic process"/>
    <property type="evidence" value="ECO:0007669"/>
    <property type="project" value="TreeGrafter"/>
</dbReference>
<evidence type="ECO:0000313" key="7">
    <source>
        <dbReference type="Proteomes" id="UP000265618"/>
    </source>
</evidence>
<organism evidence="6 7">
    <name type="scientific">Kipferlia bialata</name>
    <dbReference type="NCBI Taxonomy" id="797122"/>
    <lineage>
        <taxon>Eukaryota</taxon>
        <taxon>Metamonada</taxon>
        <taxon>Carpediemonas-like organisms</taxon>
        <taxon>Kipferlia</taxon>
    </lineage>
</organism>
<gene>
    <name evidence="6" type="ORF">KIPB_015382</name>
</gene>
<dbReference type="GO" id="GO:0004563">
    <property type="term" value="F:beta-N-acetylhexosaminidase activity"/>
    <property type="evidence" value="ECO:0007669"/>
    <property type="project" value="UniProtKB-EC"/>
</dbReference>
<feature type="domain" description="Glycoside hydrolase family 20 catalytic" evidence="5">
    <location>
        <begin position="25"/>
        <end position="68"/>
    </location>
</feature>